<evidence type="ECO:0000256" key="2">
    <source>
        <dbReference type="ARBA" id="ARBA00007168"/>
    </source>
</evidence>
<comment type="subcellular location">
    <subcellularLocation>
        <location evidence="1">Membrane</location>
        <topology evidence="1">Multi-pass membrane protein</topology>
    </subcellularLocation>
</comment>
<reference evidence="7 8" key="1">
    <citation type="journal article" date="2024" name="BMC Genomics">
        <title>Genome assembly of redclaw crayfish (Cherax quadricarinatus) provides insights into its immune adaptation and hypoxia tolerance.</title>
        <authorList>
            <person name="Liu Z."/>
            <person name="Zheng J."/>
            <person name="Li H."/>
            <person name="Fang K."/>
            <person name="Wang S."/>
            <person name="He J."/>
            <person name="Zhou D."/>
            <person name="Weng S."/>
            <person name="Chi M."/>
            <person name="Gu Z."/>
            <person name="He J."/>
            <person name="Li F."/>
            <person name="Wang M."/>
        </authorList>
    </citation>
    <scope>NUCLEOTIDE SEQUENCE [LARGE SCALE GENOMIC DNA]</scope>
    <source>
        <strain evidence="7">ZL_2023a</strain>
    </source>
</reference>
<feature type="non-terminal residue" evidence="7">
    <location>
        <position position="113"/>
    </location>
</feature>
<dbReference type="GO" id="GO:0022857">
    <property type="term" value="F:transmembrane transporter activity"/>
    <property type="evidence" value="ECO:0007669"/>
    <property type="project" value="InterPro"/>
</dbReference>
<proteinExistence type="inferred from homology"/>
<evidence type="ECO:0000313" key="8">
    <source>
        <dbReference type="Proteomes" id="UP001445076"/>
    </source>
</evidence>
<dbReference type="AlphaFoldDB" id="A0AAW0W1V0"/>
<name>A0AAW0W1V0_CHEQU</name>
<gene>
    <name evidence="7" type="ORF">OTU49_011909</name>
</gene>
<evidence type="ECO:0000256" key="5">
    <source>
        <dbReference type="ARBA" id="ARBA00023136"/>
    </source>
</evidence>
<dbReference type="PANTHER" id="PTHR12385">
    <property type="entry name" value="CHOLINE TRANSPORTER-LIKE (SLC FAMILY 44)"/>
    <property type="match status" value="1"/>
</dbReference>
<evidence type="ECO:0000256" key="6">
    <source>
        <dbReference type="SAM" id="Phobius"/>
    </source>
</evidence>
<keyword evidence="8" id="KW-1185">Reference proteome</keyword>
<feature type="transmembrane region" description="Helical" evidence="6">
    <location>
        <begin position="21"/>
        <end position="44"/>
    </location>
</feature>
<dbReference type="EMBL" id="JARKIK010000091">
    <property type="protein sequence ID" value="KAK8723207.1"/>
    <property type="molecule type" value="Genomic_DNA"/>
</dbReference>
<dbReference type="Proteomes" id="UP001445076">
    <property type="component" value="Unassembled WGS sequence"/>
</dbReference>
<comment type="caution">
    <text evidence="7">The sequence shown here is derived from an EMBL/GenBank/DDBJ whole genome shotgun (WGS) entry which is preliminary data.</text>
</comment>
<accession>A0AAW0W1V0</accession>
<comment type="similarity">
    <text evidence="2">Belongs to the CTL (choline transporter-like) family.</text>
</comment>
<dbReference type="GO" id="GO:0016020">
    <property type="term" value="C:membrane"/>
    <property type="evidence" value="ECO:0007669"/>
    <property type="project" value="UniProtKB-SubCell"/>
</dbReference>
<keyword evidence="5 6" id="KW-0472">Membrane</keyword>
<sequence length="113" mass="12742">MGCCGESGIPSREEERRPTDVLWLVMFFLFLVLMIFVAAFALVFGNPLRLVNGYDSFGNVCGSDNADMKEHNDSLMIFSGHDVTDYKYVLFFDVRDLSVSLKVCIKQCPDVTL</sequence>
<keyword evidence="3 6" id="KW-0812">Transmembrane</keyword>
<evidence type="ECO:0000256" key="1">
    <source>
        <dbReference type="ARBA" id="ARBA00004141"/>
    </source>
</evidence>
<evidence type="ECO:0000256" key="4">
    <source>
        <dbReference type="ARBA" id="ARBA00022989"/>
    </source>
</evidence>
<evidence type="ECO:0000256" key="3">
    <source>
        <dbReference type="ARBA" id="ARBA00022692"/>
    </source>
</evidence>
<keyword evidence="4 6" id="KW-1133">Transmembrane helix</keyword>
<organism evidence="7 8">
    <name type="scientific">Cherax quadricarinatus</name>
    <name type="common">Australian red claw crayfish</name>
    <dbReference type="NCBI Taxonomy" id="27406"/>
    <lineage>
        <taxon>Eukaryota</taxon>
        <taxon>Metazoa</taxon>
        <taxon>Ecdysozoa</taxon>
        <taxon>Arthropoda</taxon>
        <taxon>Crustacea</taxon>
        <taxon>Multicrustacea</taxon>
        <taxon>Malacostraca</taxon>
        <taxon>Eumalacostraca</taxon>
        <taxon>Eucarida</taxon>
        <taxon>Decapoda</taxon>
        <taxon>Pleocyemata</taxon>
        <taxon>Astacidea</taxon>
        <taxon>Parastacoidea</taxon>
        <taxon>Parastacidae</taxon>
        <taxon>Cherax</taxon>
    </lineage>
</organism>
<dbReference type="PANTHER" id="PTHR12385:SF12">
    <property type="entry name" value="CHOLINE TRANSPORTER-LIKE PROTEIN"/>
    <property type="match status" value="1"/>
</dbReference>
<evidence type="ECO:0000313" key="7">
    <source>
        <dbReference type="EMBL" id="KAK8723207.1"/>
    </source>
</evidence>
<protein>
    <submittedName>
        <fullName evidence="7">Uncharacterized protein</fullName>
    </submittedName>
</protein>
<dbReference type="InterPro" id="IPR007603">
    <property type="entry name" value="Choline_transptr-like"/>
</dbReference>